<evidence type="ECO:0000256" key="4">
    <source>
        <dbReference type="ARBA" id="ARBA00012786"/>
    </source>
</evidence>
<name>A0ABZ0UXS7_9RICK</name>
<protein>
    <recommendedName>
        <fullName evidence="5">Magnesium-transporting ATPase, P-type 1</fullName>
        <ecNumber evidence="4">7.2.2.14</ecNumber>
    </recommendedName>
    <alternativeName>
        <fullName evidence="16">Mg(2+) transport ATPase, P-type 1</fullName>
    </alternativeName>
</protein>
<dbReference type="RefSeq" id="WP_323738205.1">
    <property type="nucleotide sequence ID" value="NZ_CP112932.1"/>
</dbReference>
<evidence type="ECO:0000256" key="11">
    <source>
        <dbReference type="ARBA" id="ARBA00022840"/>
    </source>
</evidence>
<dbReference type="InterPro" id="IPR001757">
    <property type="entry name" value="P_typ_ATPase"/>
</dbReference>
<dbReference type="SUPFAM" id="SSF56784">
    <property type="entry name" value="HAD-like"/>
    <property type="match status" value="1"/>
</dbReference>
<dbReference type="InterPro" id="IPR018303">
    <property type="entry name" value="ATPase_P-typ_P_site"/>
</dbReference>
<comment type="function">
    <text evidence="1">Mediates magnesium influx to the cytosol.</text>
</comment>
<evidence type="ECO:0000256" key="8">
    <source>
        <dbReference type="ARBA" id="ARBA00022553"/>
    </source>
</evidence>
<evidence type="ECO:0000256" key="16">
    <source>
        <dbReference type="ARBA" id="ARBA00029806"/>
    </source>
</evidence>
<dbReference type="Pfam" id="PF00690">
    <property type="entry name" value="Cation_ATPase_N"/>
    <property type="match status" value="1"/>
</dbReference>
<keyword evidence="21" id="KW-1185">Reference proteome</keyword>
<dbReference type="SMART" id="SM00831">
    <property type="entry name" value="Cation_ATPase_N"/>
    <property type="match status" value="1"/>
</dbReference>
<evidence type="ECO:0000256" key="6">
    <source>
        <dbReference type="ARBA" id="ARBA00022475"/>
    </source>
</evidence>
<dbReference type="SFLD" id="SFLDF00027">
    <property type="entry name" value="p-type_atpase"/>
    <property type="match status" value="1"/>
</dbReference>
<dbReference type="InterPro" id="IPR023214">
    <property type="entry name" value="HAD_sf"/>
</dbReference>
<dbReference type="PRINTS" id="PR01836">
    <property type="entry name" value="MGATPASE"/>
</dbReference>
<dbReference type="InterPro" id="IPR036412">
    <property type="entry name" value="HAD-like_sf"/>
</dbReference>
<dbReference type="InterPro" id="IPR008250">
    <property type="entry name" value="ATPase_P-typ_transduc_dom_A_sf"/>
</dbReference>
<keyword evidence="9 18" id="KW-0812">Transmembrane</keyword>
<dbReference type="PANTHER" id="PTHR42861">
    <property type="entry name" value="CALCIUM-TRANSPORTING ATPASE"/>
    <property type="match status" value="1"/>
</dbReference>
<dbReference type="Gene3D" id="2.70.150.10">
    <property type="entry name" value="Calcium-transporting ATPase, cytoplasmic transduction domain A"/>
    <property type="match status" value="1"/>
</dbReference>
<keyword evidence="12" id="KW-0460">Magnesium</keyword>
<evidence type="ECO:0000256" key="14">
    <source>
        <dbReference type="ARBA" id="ARBA00022989"/>
    </source>
</evidence>
<dbReference type="InterPro" id="IPR059000">
    <property type="entry name" value="ATPase_P-type_domA"/>
</dbReference>
<dbReference type="SFLD" id="SFLDS00003">
    <property type="entry name" value="Haloacid_Dehalogenase"/>
    <property type="match status" value="1"/>
</dbReference>
<dbReference type="InterPro" id="IPR044492">
    <property type="entry name" value="P_typ_ATPase_HD_dom"/>
</dbReference>
<comment type="subcellular location">
    <subcellularLocation>
        <location evidence="2">Cell inner membrane</location>
        <topology evidence="2">Multi-pass membrane protein</topology>
    </subcellularLocation>
</comment>
<evidence type="ECO:0000256" key="15">
    <source>
        <dbReference type="ARBA" id="ARBA00023136"/>
    </source>
</evidence>
<dbReference type="PROSITE" id="PS00154">
    <property type="entry name" value="ATPASE_E1_E2"/>
    <property type="match status" value="1"/>
</dbReference>
<keyword evidence="6" id="KW-1003">Cell membrane</keyword>
<keyword evidence="11" id="KW-0067">ATP-binding</keyword>
<comment type="catalytic activity">
    <reaction evidence="17">
        <text>Mg(2+)(out) + ATP + H2O = Mg(2+)(in) + ADP + phosphate + H(+)</text>
        <dbReference type="Rhea" id="RHEA:10260"/>
        <dbReference type="ChEBI" id="CHEBI:15377"/>
        <dbReference type="ChEBI" id="CHEBI:15378"/>
        <dbReference type="ChEBI" id="CHEBI:18420"/>
        <dbReference type="ChEBI" id="CHEBI:30616"/>
        <dbReference type="ChEBI" id="CHEBI:43474"/>
        <dbReference type="ChEBI" id="CHEBI:456216"/>
        <dbReference type="EC" id="7.2.2.14"/>
    </reaction>
</comment>
<dbReference type="InterPro" id="IPR006415">
    <property type="entry name" value="P-type_ATPase_IIIB"/>
</dbReference>
<evidence type="ECO:0000256" key="1">
    <source>
        <dbReference type="ARBA" id="ARBA00003954"/>
    </source>
</evidence>
<keyword evidence="15 18" id="KW-0472">Membrane</keyword>
<evidence type="ECO:0000256" key="2">
    <source>
        <dbReference type="ARBA" id="ARBA00004429"/>
    </source>
</evidence>
<keyword evidence="13" id="KW-1278">Translocase</keyword>
<dbReference type="InterPro" id="IPR023298">
    <property type="entry name" value="ATPase_P-typ_TM_dom_sf"/>
</dbReference>
<gene>
    <name evidence="20" type="ORF">Trichorick_01345</name>
</gene>
<dbReference type="Proteomes" id="UP001326613">
    <property type="component" value="Chromosome"/>
</dbReference>
<evidence type="ECO:0000256" key="5">
    <source>
        <dbReference type="ARBA" id="ARBA00013555"/>
    </source>
</evidence>
<evidence type="ECO:0000256" key="12">
    <source>
        <dbReference type="ARBA" id="ARBA00022842"/>
    </source>
</evidence>
<comment type="similarity">
    <text evidence="3">Belongs to the cation transport ATPase (P-type) (TC 3.A.3) family. Type IIIB subfamily.</text>
</comment>
<accession>A0ABZ0UXS7</accession>
<evidence type="ECO:0000256" key="18">
    <source>
        <dbReference type="SAM" id="Phobius"/>
    </source>
</evidence>
<evidence type="ECO:0000256" key="7">
    <source>
        <dbReference type="ARBA" id="ARBA00022519"/>
    </source>
</evidence>
<keyword evidence="7" id="KW-0997">Cell inner membrane</keyword>
<keyword evidence="10" id="KW-0547">Nucleotide-binding</keyword>
<evidence type="ECO:0000256" key="10">
    <source>
        <dbReference type="ARBA" id="ARBA00022741"/>
    </source>
</evidence>
<feature type="transmembrane region" description="Helical" evidence="18">
    <location>
        <begin position="266"/>
        <end position="292"/>
    </location>
</feature>
<evidence type="ECO:0000313" key="21">
    <source>
        <dbReference type="Proteomes" id="UP001326613"/>
    </source>
</evidence>
<dbReference type="NCBIfam" id="TIGR01494">
    <property type="entry name" value="ATPase_P-type"/>
    <property type="match status" value="2"/>
</dbReference>
<keyword evidence="14 18" id="KW-1133">Transmembrane helix</keyword>
<dbReference type="Pfam" id="PF00122">
    <property type="entry name" value="E1-E2_ATPase"/>
    <property type="match status" value="1"/>
</dbReference>
<dbReference type="InterPro" id="IPR006068">
    <property type="entry name" value="ATPase_P-typ_cation-transptr_C"/>
</dbReference>
<evidence type="ECO:0000259" key="19">
    <source>
        <dbReference type="SMART" id="SM00831"/>
    </source>
</evidence>
<dbReference type="SUPFAM" id="SSF81653">
    <property type="entry name" value="Calcium ATPase, transduction domain A"/>
    <property type="match status" value="1"/>
</dbReference>
<dbReference type="InterPro" id="IPR023299">
    <property type="entry name" value="ATPase_P-typ_cyto_dom_N"/>
</dbReference>
<evidence type="ECO:0000313" key="20">
    <source>
        <dbReference type="EMBL" id="WPY01432.1"/>
    </source>
</evidence>
<dbReference type="Pfam" id="PF08282">
    <property type="entry name" value="Hydrolase_3"/>
    <property type="match status" value="1"/>
</dbReference>
<feature type="domain" description="Cation-transporting P-type ATPase N-terminal" evidence="19">
    <location>
        <begin position="5"/>
        <end position="79"/>
    </location>
</feature>
<evidence type="ECO:0000256" key="13">
    <source>
        <dbReference type="ARBA" id="ARBA00022967"/>
    </source>
</evidence>
<keyword evidence="8" id="KW-0597">Phosphoprotein</keyword>
<dbReference type="Gene3D" id="3.40.1110.10">
    <property type="entry name" value="Calcium-transporting ATPase, cytoplasmic domain N"/>
    <property type="match status" value="1"/>
</dbReference>
<feature type="transmembrane region" description="Helical" evidence="18">
    <location>
        <begin position="771"/>
        <end position="794"/>
    </location>
</feature>
<evidence type="ECO:0000256" key="9">
    <source>
        <dbReference type="ARBA" id="ARBA00022692"/>
    </source>
</evidence>
<sequence>MIDISWLEISMDELKQCINTNNYNGLSTNEAKELVQRFGSNIIKSSKKYTLIIQFLSRFKNPLILLLLVVGVISLYLKDTPSFIVISLITLVSVTLDFYQEYKAFNTIESLKKLVALKCTVIRDNEKQEIYADQLVPGDIILLAAGDIIPADCRVIESKNLSVNKSTFTGEAYDLDLNYNNNTINFADMLFMSSVAISGTAKAIVCRIGLDTEFGKIARTVASRTHTTAFEIGIKDLGLFLMRISTLCTLLVLLVNFILHKTLLESFIFAIALAVGLTPELLPMISTVTMAVGVRNMAKEQMIVKKLIAMQNIGSMNILCTDKTGTLTEGAVKLKEYVTFDGVSNEEVMKFAYLNSYFQQGHNSLDKSIISHKTFDVSHYQKIDELPFDFERRKLSVIVENNKERMLVTKGSPETVITSCNYYKVSDEVRVIDQKAKQQLQNSYRDYFRRGYRTLAIAYKIIDNLKNEYTIADENELIFAGLITFVDSPKSTAKPALGLLRENGIQIKVITGDSELVARDVCDKLDLKIDLSLSGAEIQALDDATLSAKIEYVNLFYMISPTQKSRIILSLKERGNVVGYLGDGINDAPSLHIADVGIAVAGAVDIAKESADIIMLDDNLNGIYKAVIIGRKTFANIMKYIMMVTSSNFGNMISMALAAPFLPFLPMLPLQLLINNLLYDISEIPLPFDNVEEDYLKKPHQLKIKPIYKFMLIFGSLSSIFDLITFYVLFYVFKVEPELFRTIWFLQSIVSQILVIFILRTKNDLLSSKPSLALILVAILVIILAFILTCAPFAKYLGFVTINNYLLSFIVGVVSTYLFIVQIIKIKFLRKHPLF</sequence>
<dbReference type="SUPFAM" id="SSF81665">
    <property type="entry name" value="Calcium ATPase, transmembrane domain M"/>
    <property type="match status" value="1"/>
</dbReference>
<feature type="transmembrane region" description="Helical" evidence="18">
    <location>
        <begin position="707"/>
        <end position="733"/>
    </location>
</feature>
<dbReference type="Pfam" id="PF13246">
    <property type="entry name" value="Cation_ATPase"/>
    <property type="match status" value="1"/>
</dbReference>
<reference evidence="20 21" key="1">
    <citation type="submission" date="2022-10" db="EMBL/GenBank/DDBJ databases">
        <title>Host association and intracellularity evolved multiple times independently in the Rickettsiales.</title>
        <authorList>
            <person name="Castelli M."/>
            <person name="Nardi T."/>
            <person name="Gammuto L."/>
            <person name="Bellinzona G."/>
            <person name="Sabaneyeva E."/>
            <person name="Potekhin A."/>
            <person name="Serra V."/>
            <person name="Petroni G."/>
            <person name="Sassera D."/>
        </authorList>
    </citation>
    <scope>NUCLEOTIDE SEQUENCE [LARGE SCALE GENOMIC DNA]</scope>
    <source>
        <strain evidence="20 21">Kr 154-4</strain>
    </source>
</reference>
<dbReference type="Gene3D" id="1.20.1110.10">
    <property type="entry name" value="Calcium-transporting ATPase, transmembrane domain"/>
    <property type="match status" value="1"/>
</dbReference>
<organism evidence="20 21">
    <name type="scientific">Candidatus Trichorickettsia mobilis</name>
    <dbReference type="NCBI Taxonomy" id="1346319"/>
    <lineage>
        <taxon>Bacteria</taxon>
        <taxon>Pseudomonadati</taxon>
        <taxon>Pseudomonadota</taxon>
        <taxon>Alphaproteobacteria</taxon>
        <taxon>Rickettsiales</taxon>
        <taxon>Rickettsiaceae</taxon>
        <taxon>Rickettsieae</taxon>
        <taxon>Candidatus Trichorickettsia</taxon>
    </lineage>
</organism>
<feature type="transmembrane region" description="Helical" evidence="18">
    <location>
        <begin position="240"/>
        <end position="260"/>
    </location>
</feature>
<dbReference type="EMBL" id="CP112932">
    <property type="protein sequence ID" value="WPY01432.1"/>
    <property type="molecule type" value="Genomic_DNA"/>
</dbReference>
<evidence type="ECO:0000256" key="17">
    <source>
        <dbReference type="ARBA" id="ARBA00047295"/>
    </source>
</evidence>
<feature type="transmembrane region" description="Helical" evidence="18">
    <location>
        <begin position="739"/>
        <end position="759"/>
    </location>
</feature>
<proteinExistence type="inferred from homology"/>
<evidence type="ECO:0000256" key="3">
    <source>
        <dbReference type="ARBA" id="ARBA00008746"/>
    </source>
</evidence>
<dbReference type="Pfam" id="PF00689">
    <property type="entry name" value="Cation_ATPase_C"/>
    <property type="match status" value="1"/>
</dbReference>
<dbReference type="Gene3D" id="3.40.50.1000">
    <property type="entry name" value="HAD superfamily/HAD-like"/>
    <property type="match status" value="1"/>
</dbReference>
<dbReference type="EC" id="7.2.2.14" evidence="4"/>
<dbReference type="NCBIfam" id="TIGR01524">
    <property type="entry name" value="ATPase-IIIB_Mg"/>
    <property type="match status" value="1"/>
</dbReference>
<dbReference type="SFLD" id="SFLDG00002">
    <property type="entry name" value="C1.7:_P-type_atpase_like"/>
    <property type="match status" value="1"/>
</dbReference>
<feature type="transmembrane region" description="Helical" evidence="18">
    <location>
        <begin position="806"/>
        <end position="824"/>
    </location>
</feature>
<dbReference type="InterPro" id="IPR004014">
    <property type="entry name" value="ATPase_P-typ_cation-transptr_N"/>
</dbReference>